<feature type="compositionally biased region" description="Low complexity" evidence="1">
    <location>
        <begin position="25"/>
        <end position="35"/>
    </location>
</feature>
<comment type="caution">
    <text evidence="2">The sequence shown here is derived from an EMBL/GenBank/DDBJ whole genome shotgun (WGS) entry which is preliminary data.</text>
</comment>
<feature type="region of interest" description="Disordered" evidence="1">
    <location>
        <begin position="21"/>
        <end position="43"/>
    </location>
</feature>
<evidence type="ECO:0000313" key="2">
    <source>
        <dbReference type="EMBL" id="KAK9996784.1"/>
    </source>
</evidence>
<dbReference type="AlphaFoldDB" id="A0AAW2CJC7"/>
<accession>A0AAW2CJC7</accession>
<proteinExistence type="predicted"/>
<organism evidence="2 3">
    <name type="scientific">Lithocarpus litseifolius</name>
    <dbReference type="NCBI Taxonomy" id="425828"/>
    <lineage>
        <taxon>Eukaryota</taxon>
        <taxon>Viridiplantae</taxon>
        <taxon>Streptophyta</taxon>
        <taxon>Embryophyta</taxon>
        <taxon>Tracheophyta</taxon>
        <taxon>Spermatophyta</taxon>
        <taxon>Magnoliopsida</taxon>
        <taxon>eudicotyledons</taxon>
        <taxon>Gunneridae</taxon>
        <taxon>Pentapetalae</taxon>
        <taxon>rosids</taxon>
        <taxon>fabids</taxon>
        <taxon>Fagales</taxon>
        <taxon>Fagaceae</taxon>
        <taxon>Lithocarpus</taxon>
    </lineage>
</organism>
<sequence>MEYLHCNGMDMQGGVSASWVTPNISTSTPPSTSPSKGTNYGSGDIRNTFLRYQLEVAIEERDHARRIATLSANMLNEVVAHVVADVEVDAPTRQHTDAASTDWPIDKIYDPMVVCS</sequence>
<evidence type="ECO:0000256" key="1">
    <source>
        <dbReference type="SAM" id="MobiDB-lite"/>
    </source>
</evidence>
<gene>
    <name evidence="2" type="ORF">SO802_021470</name>
</gene>
<dbReference type="EMBL" id="JAZDWU010000007">
    <property type="protein sequence ID" value="KAK9996784.1"/>
    <property type="molecule type" value="Genomic_DNA"/>
</dbReference>
<name>A0AAW2CJC7_9ROSI</name>
<keyword evidence="3" id="KW-1185">Reference proteome</keyword>
<protein>
    <submittedName>
        <fullName evidence="2">Uncharacterized protein</fullName>
    </submittedName>
</protein>
<reference evidence="2 3" key="1">
    <citation type="submission" date="2024-01" db="EMBL/GenBank/DDBJ databases">
        <title>A telomere-to-telomere, gap-free genome of sweet tea (Lithocarpus litseifolius).</title>
        <authorList>
            <person name="Zhou J."/>
        </authorList>
    </citation>
    <scope>NUCLEOTIDE SEQUENCE [LARGE SCALE GENOMIC DNA]</scope>
    <source>
        <strain evidence="2">Zhou-2022a</strain>
        <tissue evidence="2">Leaf</tissue>
    </source>
</reference>
<evidence type="ECO:0000313" key="3">
    <source>
        <dbReference type="Proteomes" id="UP001459277"/>
    </source>
</evidence>
<dbReference type="Proteomes" id="UP001459277">
    <property type="component" value="Unassembled WGS sequence"/>
</dbReference>